<evidence type="ECO:0000313" key="2">
    <source>
        <dbReference type="Proteomes" id="UP000054538"/>
    </source>
</evidence>
<reference evidence="2" key="2">
    <citation type="submission" date="2015-01" db="EMBL/GenBank/DDBJ databases">
        <title>Evolutionary Origins and Diversification of the Mycorrhizal Mutualists.</title>
        <authorList>
            <consortium name="DOE Joint Genome Institute"/>
            <consortium name="Mycorrhizal Genomics Consortium"/>
            <person name="Kohler A."/>
            <person name="Kuo A."/>
            <person name="Nagy L.G."/>
            <person name="Floudas D."/>
            <person name="Copeland A."/>
            <person name="Barry K.W."/>
            <person name="Cichocki N."/>
            <person name="Veneault-Fourrey C."/>
            <person name="LaButti K."/>
            <person name="Lindquist E.A."/>
            <person name="Lipzen A."/>
            <person name="Lundell T."/>
            <person name="Morin E."/>
            <person name="Murat C."/>
            <person name="Riley R."/>
            <person name="Ohm R."/>
            <person name="Sun H."/>
            <person name="Tunlid A."/>
            <person name="Henrissat B."/>
            <person name="Grigoriev I.V."/>
            <person name="Hibbett D.S."/>
            <person name="Martin F."/>
        </authorList>
    </citation>
    <scope>NUCLEOTIDE SEQUENCE [LARGE SCALE GENOMIC DNA]</scope>
    <source>
        <strain evidence="2">Ve08.2h10</strain>
    </source>
</reference>
<keyword evidence="2" id="KW-1185">Reference proteome</keyword>
<proteinExistence type="predicted"/>
<gene>
    <name evidence="1" type="ORF">PAXRUDRAFT_805379</name>
</gene>
<organism evidence="1 2">
    <name type="scientific">Paxillus rubicundulus Ve08.2h10</name>
    <dbReference type="NCBI Taxonomy" id="930991"/>
    <lineage>
        <taxon>Eukaryota</taxon>
        <taxon>Fungi</taxon>
        <taxon>Dikarya</taxon>
        <taxon>Basidiomycota</taxon>
        <taxon>Agaricomycotina</taxon>
        <taxon>Agaricomycetes</taxon>
        <taxon>Agaricomycetidae</taxon>
        <taxon>Boletales</taxon>
        <taxon>Paxilineae</taxon>
        <taxon>Paxillaceae</taxon>
        <taxon>Paxillus</taxon>
    </lineage>
</organism>
<accession>A0A0D0DR95</accession>
<dbReference type="AlphaFoldDB" id="A0A0D0DR95"/>
<name>A0A0D0DR95_9AGAM</name>
<dbReference type="Proteomes" id="UP000054538">
    <property type="component" value="Unassembled WGS sequence"/>
</dbReference>
<reference evidence="1 2" key="1">
    <citation type="submission" date="2014-04" db="EMBL/GenBank/DDBJ databases">
        <authorList>
            <consortium name="DOE Joint Genome Institute"/>
            <person name="Kuo A."/>
            <person name="Kohler A."/>
            <person name="Jargeat P."/>
            <person name="Nagy L.G."/>
            <person name="Floudas D."/>
            <person name="Copeland A."/>
            <person name="Barry K.W."/>
            <person name="Cichocki N."/>
            <person name="Veneault-Fourrey C."/>
            <person name="LaButti K."/>
            <person name="Lindquist E.A."/>
            <person name="Lipzen A."/>
            <person name="Lundell T."/>
            <person name="Morin E."/>
            <person name="Murat C."/>
            <person name="Sun H."/>
            <person name="Tunlid A."/>
            <person name="Henrissat B."/>
            <person name="Grigoriev I.V."/>
            <person name="Hibbett D.S."/>
            <person name="Martin F."/>
            <person name="Nordberg H.P."/>
            <person name="Cantor M.N."/>
            <person name="Hua S.X."/>
        </authorList>
    </citation>
    <scope>NUCLEOTIDE SEQUENCE [LARGE SCALE GENOMIC DNA]</scope>
    <source>
        <strain evidence="1 2">Ve08.2h10</strain>
    </source>
</reference>
<evidence type="ECO:0000313" key="1">
    <source>
        <dbReference type="EMBL" id="KIK82155.1"/>
    </source>
</evidence>
<sequence length="57" mass="6601">MTETTMTPLHIPQLRSCFVTFMMSCWPLTSYSSMLNLLGMEISMLTVLDIYPLSFLY</sequence>
<dbReference type="HOGENOM" id="CLU_2997134_0_0_1"/>
<dbReference type="EMBL" id="KN825670">
    <property type="protein sequence ID" value="KIK82155.1"/>
    <property type="molecule type" value="Genomic_DNA"/>
</dbReference>
<dbReference type="InParanoid" id="A0A0D0DR95"/>
<protein>
    <submittedName>
        <fullName evidence="1">Unplaced genomic scaffold scaffold_848, whole genome shotgun sequence</fullName>
    </submittedName>
</protein>